<evidence type="ECO:0000256" key="7">
    <source>
        <dbReference type="SAM" id="SignalP"/>
    </source>
</evidence>
<dbReference type="Proteomes" id="UP001627408">
    <property type="component" value="Unassembled WGS sequence"/>
</dbReference>
<proteinExistence type="predicted"/>
<evidence type="ECO:0000313" key="10">
    <source>
        <dbReference type="Proteomes" id="UP001627408"/>
    </source>
</evidence>
<dbReference type="EMBL" id="JBHDIY010000002">
    <property type="protein sequence ID" value="MFL4469268.1"/>
    <property type="molecule type" value="Genomic_DNA"/>
</dbReference>
<evidence type="ECO:0000256" key="6">
    <source>
        <dbReference type="PROSITE-ProRule" id="PRU00433"/>
    </source>
</evidence>
<dbReference type="InterPro" id="IPR002327">
    <property type="entry name" value="Cyt_c_1A/1B"/>
</dbReference>
<reference evidence="9 10" key="1">
    <citation type="submission" date="2024-08" db="EMBL/GenBank/DDBJ databases">
        <title>Tateyamaria sp. nov., isolated from marine algae.</title>
        <authorList>
            <person name="Choi B.J."/>
            <person name="Kim J.M."/>
            <person name="Lee J.K."/>
            <person name="Choi D.G."/>
            <person name="Bayburt H."/>
            <person name="Baek J.H."/>
            <person name="Han D.M."/>
            <person name="Jeon C.O."/>
        </authorList>
    </citation>
    <scope>NUCLEOTIDE SEQUENCE [LARGE SCALE GENOMIC DNA]</scope>
    <source>
        <strain evidence="9 10">KMU-156</strain>
    </source>
</reference>
<dbReference type="PROSITE" id="PS51007">
    <property type="entry name" value="CYTC"/>
    <property type="match status" value="1"/>
</dbReference>
<dbReference type="PANTHER" id="PTHR11961">
    <property type="entry name" value="CYTOCHROME C"/>
    <property type="match status" value="1"/>
</dbReference>
<feature type="signal peptide" evidence="7">
    <location>
        <begin position="1"/>
        <end position="23"/>
    </location>
</feature>
<dbReference type="InterPro" id="IPR036909">
    <property type="entry name" value="Cyt_c-like_dom_sf"/>
</dbReference>
<comment type="caution">
    <text evidence="9">The sequence shown here is derived from an EMBL/GenBank/DDBJ whole genome shotgun (WGS) entry which is preliminary data.</text>
</comment>
<evidence type="ECO:0000313" key="9">
    <source>
        <dbReference type="EMBL" id="MFL4469268.1"/>
    </source>
</evidence>
<evidence type="ECO:0000259" key="8">
    <source>
        <dbReference type="PROSITE" id="PS51007"/>
    </source>
</evidence>
<keyword evidence="5 6" id="KW-0408">Iron</keyword>
<dbReference type="RefSeq" id="WP_407594166.1">
    <property type="nucleotide sequence ID" value="NZ_JBHDIY010000002.1"/>
</dbReference>
<dbReference type="InterPro" id="IPR009056">
    <property type="entry name" value="Cyt_c-like_dom"/>
</dbReference>
<evidence type="ECO:0000256" key="3">
    <source>
        <dbReference type="ARBA" id="ARBA00022723"/>
    </source>
</evidence>
<dbReference type="Gene3D" id="1.10.760.10">
    <property type="entry name" value="Cytochrome c-like domain"/>
    <property type="match status" value="2"/>
</dbReference>
<dbReference type="Pfam" id="PF00034">
    <property type="entry name" value="Cytochrom_C"/>
    <property type="match status" value="2"/>
</dbReference>
<keyword evidence="7" id="KW-0732">Signal</keyword>
<dbReference type="SUPFAM" id="SSF46626">
    <property type="entry name" value="Cytochrome c"/>
    <property type="match status" value="2"/>
</dbReference>
<keyword evidence="10" id="KW-1185">Reference proteome</keyword>
<evidence type="ECO:0000256" key="1">
    <source>
        <dbReference type="ARBA" id="ARBA00022448"/>
    </source>
</evidence>
<protein>
    <submittedName>
        <fullName evidence="9">C-type cytochrome</fullName>
    </submittedName>
</protein>
<gene>
    <name evidence="9" type="ORF">ACERZ8_05065</name>
</gene>
<evidence type="ECO:0000256" key="2">
    <source>
        <dbReference type="ARBA" id="ARBA00022617"/>
    </source>
</evidence>
<dbReference type="PRINTS" id="PR00604">
    <property type="entry name" value="CYTCHRMECIAB"/>
</dbReference>
<keyword evidence="3 6" id="KW-0479">Metal-binding</keyword>
<feature type="chain" id="PRO_5047071307" evidence="7">
    <location>
        <begin position="24"/>
        <end position="235"/>
    </location>
</feature>
<sequence>MDRVSRYLATLAVAGLISSPLYADTADIEAGEKVFQQCKGCHQVGAGAEHAIGPHLNALFGRNAAGLEDFRYSKSFQRAGAGGLEWHADTLDVFLENPRAMTSGTRMSFRGVKNAEDRRQLIAFLRQFSDDPANIPEADPTAQGVDHDLDPAILALVGDPEYGAYLSGECTTCHQAAGGDAGIPSITLWPEEQFVVAMHAYKRKQRNHPVMQMIAGRLSDDEIAALAAYFKDLEN</sequence>
<name>A0ABW8UQ74_9RHOB</name>
<evidence type="ECO:0000256" key="5">
    <source>
        <dbReference type="ARBA" id="ARBA00023004"/>
    </source>
</evidence>
<accession>A0ABW8UQ74</accession>
<keyword evidence="1" id="KW-0813">Transport</keyword>
<evidence type="ECO:0000256" key="4">
    <source>
        <dbReference type="ARBA" id="ARBA00022982"/>
    </source>
</evidence>
<organism evidence="9 10">
    <name type="scientific">Tateyamaria armeniaca</name>
    <dbReference type="NCBI Taxonomy" id="2518930"/>
    <lineage>
        <taxon>Bacteria</taxon>
        <taxon>Pseudomonadati</taxon>
        <taxon>Pseudomonadota</taxon>
        <taxon>Alphaproteobacteria</taxon>
        <taxon>Rhodobacterales</taxon>
        <taxon>Roseobacteraceae</taxon>
        <taxon>Tateyamaria</taxon>
    </lineage>
</organism>
<keyword evidence="2 6" id="KW-0349">Heme</keyword>
<keyword evidence="4" id="KW-0249">Electron transport</keyword>
<feature type="domain" description="Cytochrome c" evidence="8">
    <location>
        <begin position="26"/>
        <end position="234"/>
    </location>
</feature>